<reference evidence="2 3" key="1">
    <citation type="journal article" date="2019" name="Emerg. Microbes Infect.">
        <title>Comprehensive subspecies identification of 175 nontuberculous mycobacteria species based on 7547 genomic profiles.</title>
        <authorList>
            <person name="Matsumoto Y."/>
            <person name="Kinjo T."/>
            <person name="Motooka D."/>
            <person name="Nabeya D."/>
            <person name="Jung N."/>
            <person name="Uechi K."/>
            <person name="Horii T."/>
            <person name="Iida T."/>
            <person name="Fujita J."/>
            <person name="Nakamura S."/>
        </authorList>
    </citation>
    <scope>NUCLEOTIDE SEQUENCE [LARGE SCALE GENOMIC DNA]</scope>
    <source>
        <strain evidence="2 3">JCM 12603</strain>
    </source>
</reference>
<evidence type="ECO:0000313" key="3">
    <source>
        <dbReference type="Proteomes" id="UP000466785"/>
    </source>
</evidence>
<proteinExistence type="predicted"/>
<feature type="signal peptide" evidence="1">
    <location>
        <begin position="1"/>
        <end position="27"/>
    </location>
</feature>
<name>A0A6N4V5G9_9MYCO</name>
<dbReference type="Proteomes" id="UP000466785">
    <property type="component" value="Chromosome"/>
</dbReference>
<organism evidence="2 3">
    <name type="scientific">Mycolicibacterium poriferae</name>
    <dbReference type="NCBI Taxonomy" id="39694"/>
    <lineage>
        <taxon>Bacteria</taxon>
        <taxon>Bacillati</taxon>
        <taxon>Actinomycetota</taxon>
        <taxon>Actinomycetes</taxon>
        <taxon>Mycobacteriales</taxon>
        <taxon>Mycobacteriaceae</taxon>
        <taxon>Mycolicibacterium</taxon>
    </lineage>
</organism>
<dbReference type="RefSeq" id="WP_152516026.1">
    <property type="nucleotide sequence ID" value="NZ_AP022570.1"/>
</dbReference>
<evidence type="ECO:0000313" key="2">
    <source>
        <dbReference type="EMBL" id="BBX50786.1"/>
    </source>
</evidence>
<sequence>MKSITLATAAAAGLTAAVLGLAAPAAAAPSGSDAQQTISQLEADGNRVIVNRLSDAPLSQATVVAVQPGPALRGTVPNTGYNDDNRQDVVTGQVYYVDVR</sequence>
<dbReference type="AlphaFoldDB" id="A0A6N4V5G9"/>
<feature type="chain" id="PRO_5027083045" evidence="1">
    <location>
        <begin position="28"/>
        <end position="100"/>
    </location>
</feature>
<keyword evidence="3" id="KW-1185">Reference proteome</keyword>
<accession>A0A6N4V5G9</accession>
<gene>
    <name evidence="2" type="ORF">MPOR_18120</name>
</gene>
<dbReference type="EMBL" id="AP022570">
    <property type="protein sequence ID" value="BBX50786.1"/>
    <property type="molecule type" value="Genomic_DNA"/>
</dbReference>
<keyword evidence="1" id="KW-0732">Signal</keyword>
<dbReference type="KEGG" id="mpof:MPOR_18120"/>
<protein>
    <submittedName>
        <fullName evidence="2">Uncharacterized protein</fullName>
    </submittedName>
</protein>
<evidence type="ECO:0000256" key="1">
    <source>
        <dbReference type="SAM" id="SignalP"/>
    </source>
</evidence>